<evidence type="ECO:0000256" key="1">
    <source>
        <dbReference type="ARBA" id="ARBA00004222"/>
    </source>
</evidence>
<name>A0A564YNR9_HYMDI</name>
<dbReference type="EMBL" id="CABIJS010000321">
    <property type="protein sequence ID" value="VUZ48921.1"/>
    <property type="molecule type" value="Genomic_DNA"/>
</dbReference>
<dbReference type="CDD" id="cd14944">
    <property type="entry name" value="TRAPPC6A_Trs33"/>
    <property type="match status" value="1"/>
</dbReference>
<dbReference type="SUPFAM" id="SSF111126">
    <property type="entry name" value="Ligand-binding domain in the NO signalling and Golgi transport"/>
    <property type="match status" value="1"/>
</dbReference>
<organism evidence="3 4">
    <name type="scientific">Hymenolepis diminuta</name>
    <name type="common">Rat tapeworm</name>
    <dbReference type="NCBI Taxonomy" id="6216"/>
    <lineage>
        <taxon>Eukaryota</taxon>
        <taxon>Metazoa</taxon>
        <taxon>Spiralia</taxon>
        <taxon>Lophotrochozoa</taxon>
        <taxon>Platyhelminthes</taxon>
        <taxon>Cestoda</taxon>
        <taxon>Eucestoda</taxon>
        <taxon>Cyclophyllidea</taxon>
        <taxon>Hymenolepididae</taxon>
        <taxon>Hymenolepis</taxon>
    </lineage>
</organism>
<dbReference type="GO" id="GO:0005801">
    <property type="term" value="C:cis-Golgi network"/>
    <property type="evidence" value="ECO:0007669"/>
    <property type="project" value="TreeGrafter"/>
</dbReference>
<sequence>MGEIDCSKQAFEFLFYEVIKYFTNQTKNLSDGHATAMHLIENMGYRIGQRYIEKMTRNLPRFTSEIDIVKYICRIYWPHLFHKAIDSLKTNNADVYVLLDSAFPFLTRIEPSQQYNSNVEMILAFACGLLRGALTSLGVNCIVNAEISHVPSCQFTIRVSPRIKST</sequence>
<dbReference type="PANTHER" id="PTHR12817:SF0">
    <property type="entry name" value="GEO08327P1"/>
    <property type="match status" value="1"/>
</dbReference>
<gene>
    <name evidence="3" type="ORF">WMSIL1_LOCUS8191</name>
</gene>
<keyword evidence="4" id="KW-1185">Reference proteome</keyword>
<dbReference type="Proteomes" id="UP000321570">
    <property type="component" value="Unassembled WGS sequence"/>
</dbReference>
<evidence type="ECO:0000313" key="3">
    <source>
        <dbReference type="EMBL" id="VUZ48921.1"/>
    </source>
</evidence>
<dbReference type="AlphaFoldDB" id="A0A564YNR9"/>
<dbReference type="GO" id="GO:0030008">
    <property type="term" value="C:TRAPP complex"/>
    <property type="evidence" value="ECO:0007669"/>
    <property type="project" value="TreeGrafter"/>
</dbReference>
<evidence type="ECO:0000256" key="2">
    <source>
        <dbReference type="ARBA" id="ARBA00006218"/>
    </source>
</evidence>
<protein>
    <recommendedName>
        <fullName evidence="5">Trafficking protein particle complex subunit 6B</fullName>
    </recommendedName>
</protein>
<proteinExistence type="inferred from homology"/>
<dbReference type="Pfam" id="PF04051">
    <property type="entry name" value="TRAPP"/>
    <property type="match status" value="1"/>
</dbReference>
<comment type="subcellular location">
    <subcellularLocation>
        <location evidence="1">Golgi apparatus</location>
        <location evidence="1">cis-Golgi network</location>
    </subcellularLocation>
</comment>
<dbReference type="Gene3D" id="3.30.1380.20">
    <property type="entry name" value="Trafficking protein particle complex subunit 3"/>
    <property type="match status" value="1"/>
</dbReference>
<evidence type="ECO:0008006" key="5">
    <source>
        <dbReference type="Google" id="ProtNLM"/>
    </source>
</evidence>
<comment type="similarity">
    <text evidence="2">Belongs to the TRAPP small subunits family. BET3 subfamily.</text>
</comment>
<reference evidence="3 4" key="1">
    <citation type="submission" date="2019-07" db="EMBL/GenBank/DDBJ databases">
        <authorList>
            <person name="Jastrzebski P J."/>
            <person name="Paukszto L."/>
            <person name="Jastrzebski P J."/>
        </authorList>
    </citation>
    <scope>NUCLEOTIDE SEQUENCE [LARGE SCALE GENOMIC DNA]</scope>
    <source>
        <strain evidence="3 4">WMS-il1</strain>
    </source>
</reference>
<dbReference type="GO" id="GO:0005802">
    <property type="term" value="C:trans-Golgi network"/>
    <property type="evidence" value="ECO:0007669"/>
    <property type="project" value="TreeGrafter"/>
</dbReference>
<dbReference type="InterPro" id="IPR007194">
    <property type="entry name" value="TRAPP_component"/>
</dbReference>
<dbReference type="InterPro" id="IPR024096">
    <property type="entry name" value="NO_sig/Golgi_transp_ligand-bd"/>
</dbReference>
<dbReference type="PANTHER" id="PTHR12817">
    <property type="entry name" value="TRAFFICKING PROTEIN PARTICLE COMPLEX SUBUNIT 6B"/>
    <property type="match status" value="1"/>
</dbReference>
<dbReference type="GO" id="GO:0006888">
    <property type="term" value="P:endoplasmic reticulum to Golgi vesicle-mediated transport"/>
    <property type="evidence" value="ECO:0007669"/>
    <property type="project" value="TreeGrafter"/>
</dbReference>
<evidence type="ECO:0000313" key="4">
    <source>
        <dbReference type="Proteomes" id="UP000321570"/>
    </source>
</evidence>
<accession>A0A564YNR9</accession>
<dbReference type="InterPro" id="IPR037992">
    <property type="entry name" value="TRAPPC6/Trs33"/>
</dbReference>